<protein>
    <recommendedName>
        <fullName evidence="5">Collagen triple helix repeat-containing protein</fullName>
    </recommendedName>
</protein>
<dbReference type="PROSITE" id="PS51257">
    <property type="entry name" value="PROKAR_LIPOPROTEIN"/>
    <property type="match status" value="1"/>
</dbReference>
<proteinExistence type="predicted"/>
<dbReference type="EMBL" id="BMLV01000006">
    <property type="protein sequence ID" value="GGP06039.1"/>
    <property type="molecule type" value="Genomic_DNA"/>
</dbReference>
<sequence>MTKQTNLIRTIFLFLFSLFLLQACRNETAIDSSKDNSSQKYKVSLIKDNKILDNTEIVAEINKFKNKLKKSSRTIQDSVLEGAIIKTENVLSIETENNKTYTFPIERNYPNSKIENLVLKKNSDGTYSGVLLQYNLTPEEKLNYIAGKQVDLKSKVRVFDIKKLNISARIQTDIVGCYEITWETGEPEFICVHVPKCYGGATKPVDILTIRNICDGGGPGGTGDGSGGSTGSTGDTGSTGGTDSNGGALGGGSYNTFPYNGVPTDQDLVNILSQISGFSTLSYEMKDFIVDNYLVNYNLDFALFSTNFILQNPNITKEQFQKWLNWYDTFKNSSPNVSNYFAQHPEDLEIIFFLDFDPNNSEEMSILNSSANVFTEFLINENNNTTDNLSINWPNLENLKQKIKDMISKGIYTTAGYARKYLVEPSYIYAGNNPSKIAKANQYIVDPIRMNAVAPLVNFNPNSMSWADLFNIWFFELTPGHFSNNIINFTNTSNVVNGSNIYNPTTNAVKNFPKGNSSGSLLNIQYKLANGIVGVGQTTNGYFKYDVNAFYSTLANVNIGIQMLGSFPITAKVISKSGNTAVIQFTINNDLGWESATRFIKGENGSHQGIIDNKDVGTGIHLGGTITNIFTWTETINF</sequence>
<evidence type="ECO:0000313" key="4">
    <source>
        <dbReference type="Proteomes" id="UP000620064"/>
    </source>
</evidence>
<evidence type="ECO:0000256" key="1">
    <source>
        <dbReference type="SAM" id="MobiDB-lite"/>
    </source>
</evidence>
<gene>
    <name evidence="3" type="ORF">GCM10010992_24670</name>
</gene>
<keyword evidence="2" id="KW-0732">Signal</keyword>
<evidence type="ECO:0000256" key="2">
    <source>
        <dbReference type="SAM" id="SignalP"/>
    </source>
</evidence>
<keyword evidence="4" id="KW-1185">Reference proteome</keyword>
<feature type="region of interest" description="Disordered" evidence="1">
    <location>
        <begin position="221"/>
        <end position="245"/>
    </location>
</feature>
<comment type="caution">
    <text evidence="3">The sequence shown here is derived from an EMBL/GenBank/DDBJ whole genome shotgun (WGS) entry which is preliminary data.</text>
</comment>
<accession>A0ABQ2NMA9</accession>
<organism evidence="3 4">
    <name type="scientific">Cloacibacterium rupense</name>
    <dbReference type="NCBI Taxonomy" id="517423"/>
    <lineage>
        <taxon>Bacteria</taxon>
        <taxon>Pseudomonadati</taxon>
        <taxon>Bacteroidota</taxon>
        <taxon>Flavobacteriia</taxon>
        <taxon>Flavobacteriales</taxon>
        <taxon>Weeksellaceae</taxon>
    </lineage>
</organism>
<feature type="signal peptide" evidence="2">
    <location>
        <begin position="1"/>
        <end position="22"/>
    </location>
</feature>
<feature type="compositionally biased region" description="Gly residues" evidence="1">
    <location>
        <begin position="221"/>
        <end position="231"/>
    </location>
</feature>
<evidence type="ECO:0008006" key="5">
    <source>
        <dbReference type="Google" id="ProtNLM"/>
    </source>
</evidence>
<dbReference type="Proteomes" id="UP000620064">
    <property type="component" value="Unassembled WGS sequence"/>
</dbReference>
<name>A0ABQ2NMA9_9FLAO</name>
<dbReference type="RefSeq" id="WP_188618436.1">
    <property type="nucleotide sequence ID" value="NZ_BMLV01000006.1"/>
</dbReference>
<reference evidence="4" key="1">
    <citation type="journal article" date="2019" name="Int. J. Syst. Evol. Microbiol.">
        <title>The Global Catalogue of Microorganisms (GCM) 10K type strain sequencing project: providing services to taxonomists for standard genome sequencing and annotation.</title>
        <authorList>
            <consortium name="The Broad Institute Genomics Platform"/>
            <consortium name="The Broad Institute Genome Sequencing Center for Infectious Disease"/>
            <person name="Wu L."/>
            <person name="Ma J."/>
        </authorList>
    </citation>
    <scope>NUCLEOTIDE SEQUENCE [LARGE SCALE GENOMIC DNA]</scope>
    <source>
        <strain evidence="4">CGMCC 1.7656</strain>
    </source>
</reference>
<feature type="chain" id="PRO_5047478618" description="Collagen triple helix repeat-containing protein" evidence="2">
    <location>
        <begin position="23"/>
        <end position="638"/>
    </location>
</feature>
<evidence type="ECO:0000313" key="3">
    <source>
        <dbReference type="EMBL" id="GGP06039.1"/>
    </source>
</evidence>